<dbReference type="Pfam" id="PF08238">
    <property type="entry name" value="Sel1"/>
    <property type="match status" value="3"/>
</dbReference>
<feature type="compositionally biased region" description="Low complexity" evidence="1">
    <location>
        <begin position="18"/>
        <end position="36"/>
    </location>
</feature>
<evidence type="ECO:0000256" key="1">
    <source>
        <dbReference type="SAM" id="MobiDB-lite"/>
    </source>
</evidence>
<dbReference type="OMA" id="CLSGTIW"/>
<dbReference type="KEGG" id="ncs:NCAS_0E01440"/>
<feature type="compositionally biased region" description="Polar residues" evidence="1">
    <location>
        <begin position="262"/>
        <end position="279"/>
    </location>
</feature>
<dbReference type="GO" id="GO:0032153">
    <property type="term" value="C:cell division site"/>
    <property type="evidence" value="ECO:0007669"/>
    <property type="project" value="TreeGrafter"/>
</dbReference>
<dbReference type="PANTHER" id="PTHR43628:SF11">
    <property type="entry name" value="PROTEIN DSF2"/>
    <property type="match status" value="1"/>
</dbReference>
<dbReference type="Gene3D" id="1.25.40.10">
    <property type="entry name" value="Tetratricopeptide repeat domain"/>
    <property type="match status" value="1"/>
</dbReference>
<reference key="2">
    <citation type="submission" date="2011-08" db="EMBL/GenBank/DDBJ databases">
        <title>Genome sequence of Naumovozyma castellii.</title>
        <authorList>
            <person name="Gordon J.L."/>
            <person name="Armisen D."/>
            <person name="Proux-Wera E."/>
            <person name="OhEigeartaigh S.S."/>
            <person name="Byrne K.P."/>
            <person name="Wolfe K.H."/>
        </authorList>
    </citation>
    <scope>NUCLEOTIDE SEQUENCE</scope>
    <source>
        <strain>Type strain:CBS 4309</strain>
    </source>
</reference>
<feature type="compositionally biased region" description="Polar residues" evidence="1">
    <location>
        <begin position="212"/>
        <end position="255"/>
    </location>
</feature>
<dbReference type="OrthoDB" id="2148946at2759"/>
<protein>
    <recommendedName>
        <fullName evidence="4">Protein DSF2</fullName>
    </recommendedName>
</protein>
<dbReference type="AlphaFoldDB" id="G0VFE8"/>
<feature type="compositionally biased region" description="Polar residues" evidence="1">
    <location>
        <begin position="327"/>
        <end position="344"/>
    </location>
</feature>
<feature type="region of interest" description="Disordered" evidence="1">
    <location>
        <begin position="212"/>
        <end position="358"/>
    </location>
</feature>
<dbReference type="FunCoup" id="G0VFE8">
    <property type="interactions" value="74"/>
</dbReference>
<gene>
    <name evidence="2" type="primary">NCAS0E01440</name>
    <name evidence="2" type="ordered locus">NCAS_0E01440</name>
</gene>
<dbReference type="InParanoid" id="G0VFE8"/>
<dbReference type="EMBL" id="HE576756">
    <property type="protein sequence ID" value="CCC70214.1"/>
    <property type="molecule type" value="Genomic_DNA"/>
</dbReference>
<evidence type="ECO:0008006" key="4">
    <source>
        <dbReference type="Google" id="ProtNLM"/>
    </source>
</evidence>
<accession>G0VFE8</accession>
<sequence>MNNSFNSRSSSPLDGPIRQNRSSSSSSNSETVSRRTTTYSLLSFDSIATSERLLDKLDLSPDEELLLEEALKEEEDRNRKLQSSFRPTSSTGNVICMPASGFPSLRSRNLLSSQRDANAGNLKPFLRGEELVVKDKTLAARVEQHFVPKSRFSYIVEEDNTEDVDDGVSYPNDSNDNELVNFEKYRLDNDQLIHLVSETRNSNELPKNLQQLNLSSNSPIKNNVNRNDSTNSTNTIFSETSQLLKPKTQSTFDSDSSPERLTPNSDSSSPRGKSQQTIILSGPDRILAKEVSSNPPSPSYKTHKKKSSLSSLKNLFKSSKTKHKNDQPSNVNDSPMSTNSTLKLSNASHSSIPSMSSSTGMSKYILTPNPVFHFGENSSTTNAKPPSSVENTPTHYRSLSDLQSPNGNQKHEKLATRTYHPFKERSLPPSTNQRPHARRSMSLDLAHDKQIKLQEQQFPAYQNRKPPIMDSIRSAITMRHEGKLRESAEKLRKACLTGDKTAFLLYGLALRYGCGVPKNYAESFRYIMASTGINNVKLEIFDVNIDPINLELNDLIPDVVPQPTAPALYECGMIYLKGFGVPYVDELKGLKYLEKAASLGHIDSMCLSGTIWSKKSNSRKKDLIRAASWFRLAHKRGATLIGSDWIYREKYMNALLLRKEQTILV</sequence>
<feature type="compositionally biased region" description="Basic and acidic residues" evidence="1">
    <location>
        <begin position="409"/>
        <end position="426"/>
    </location>
</feature>
<organism evidence="2 3">
    <name type="scientific">Naumovozyma castellii</name>
    <name type="common">Yeast</name>
    <name type="synonym">Saccharomyces castellii</name>
    <dbReference type="NCBI Taxonomy" id="27288"/>
    <lineage>
        <taxon>Eukaryota</taxon>
        <taxon>Fungi</taxon>
        <taxon>Dikarya</taxon>
        <taxon>Ascomycota</taxon>
        <taxon>Saccharomycotina</taxon>
        <taxon>Saccharomycetes</taxon>
        <taxon>Saccharomycetales</taxon>
        <taxon>Saccharomycetaceae</taxon>
        <taxon>Naumovozyma</taxon>
    </lineage>
</organism>
<feature type="compositionally biased region" description="Low complexity" evidence="1">
    <location>
        <begin position="345"/>
        <end position="358"/>
    </location>
</feature>
<keyword evidence="3" id="KW-1185">Reference proteome</keyword>
<dbReference type="PANTHER" id="PTHR43628">
    <property type="entry name" value="ACTIVATOR OF C KINASE PROTEIN 1-RELATED"/>
    <property type="match status" value="1"/>
</dbReference>
<dbReference type="InterPro" id="IPR006597">
    <property type="entry name" value="Sel1-like"/>
</dbReference>
<dbReference type="HOGENOM" id="CLU_364101_0_0_1"/>
<dbReference type="GO" id="GO:0010972">
    <property type="term" value="P:negative regulation of G2/M transition of mitotic cell cycle"/>
    <property type="evidence" value="ECO:0007669"/>
    <property type="project" value="TreeGrafter"/>
</dbReference>
<feature type="compositionally biased region" description="Polar residues" evidence="1">
    <location>
        <begin position="1"/>
        <end position="12"/>
    </location>
</feature>
<dbReference type="RefSeq" id="XP_003676574.1">
    <property type="nucleotide sequence ID" value="XM_003676526.1"/>
</dbReference>
<feature type="compositionally biased region" description="Low complexity" evidence="1">
    <location>
        <begin position="308"/>
        <end position="318"/>
    </location>
</feature>
<evidence type="ECO:0000313" key="3">
    <source>
        <dbReference type="Proteomes" id="UP000001640"/>
    </source>
</evidence>
<name>G0VFE8_NAUCA</name>
<dbReference type="InterPro" id="IPR011990">
    <property type="entry name" value="TPR-like_helical_dom_sf"/>
</dbReference>
<feature type="compositionally biased region" description="Polar residues" evidence="1">
    <location>
        <begin position="376"/>
        <end position="408"/>
    </location>
</feature>
<dbReference type="eggNOG" id="ENOG502QW3C">
    <property type="taxonomic scope" value="Eukaryota"/>
</dbReference>
<reference evidence="2 3" key="1">
    <citation type="journal article" date="2011" name="Proc. Natl. Acad. Sci. U.S.A.">
        <title>Evolutionary erosion of yeast sex chromosomes by mating-type switching accidents.</title>
        <authorList>
            <person name="Gordon J.L."/>
            <person name="Armisen D."/>
            <person name="Proux-Wera E."/>
            <person name="Oheigeartaigh S.S."/>
            <person name="Byrne K.P."/>
            <person name="Wolfe K.H."/>
        </authorList>
    </citation>
    <scope>NUCLEOTIDE SEQUENCE [LARGE SCALE GENOMIC DNA]</scope>
    <source>
        <strain evidence="3">ATCC 76901 / BCRC 22586 / CBS 4309 / NBRC 1992 / NRRL Y-12630</strain>
    </source>
</reference>
<feature type="region of interest" description="Disordered" evidence="1">
    <location>
        <begin position="1"/>
        <end position="36"/>
    </location>
</feature>
<dbReference type="Proteomes" id="UP000001640">
    <property type="component" value="Chromosome 5"/>
</dbReference>
<dbReference type="InterPro" id="IPR052945">
    <property type="entry name" value="Mitotic_Regulator"/>
</dbReference>
<feature type="region of interest" description="Disordered" evidence="1">
    <location>
        <begin position="375"/>
        <end position="440"/>
    </location>
</feature>
<dbReference type="SUPFAM" id="SSF81901">
    <property type="entry name" value="HCP-like"/>
    <property type="match status" value="1"/>
</dbReference>
<dbReference type="STRING" id="1064592.G0VFE8"/>
<evidence type="ECO:0000313" key="2">
    <source>
        <dbReference type="EMBL" id="CCC70214.1"/>
    </source>
</evidence>
<dbReference type="SMART" id="SM00671">
    <property type="entry name" value="SEL1"/>
    <property type="match status" value="2"/>
</dbReference>
<proteinExistence type="predicted"/>
<dbReference type="GeneID" id="96903846"/>